<dbReference type="STRING" id="1141098.A0A1Y2DVL4"/>
<sequence>PAPVYCTGHEPVIPTGRPAIQSPVEFDSHLDKSEWRYGITKLRRRLASATRGHVLEVAMGTGRNMEFYDWAKITEAFVPQSERNKEKLRKTVWGTKSLDDVELQSFTGVDISAEMLDIGLRRLRMFVPHGVDSLPKRPSFAKLAAESGGSQVDLLDGKLRVIQDDAQQTLPKPPPGAAEKYDTIVQTFGLCSVRDPTQILVNMAALVRPDTGRIILLEHGRTWWGLANGLLDRAALGHFERFGCWWNRDIEQIIREAEKRIPGLEVVAFERPGWISFGTNIWVELRV</sequence>
<dbReference type="OrthoDB" id="416496at2759"/>
<proteinExistence type="predicted"/>
<dbReference type="GO" id="GO:0032259">
    <property type="term" value="P:methylation"/>
    <property type="evidence" value="ECO:0007669"/>
    <property type="project" value="UniProtKB-KW"/>
</dbReference>
<accession>A0A1Y2DVL4</accession>
<name>A0A1Y2DVL4_9PEZI</name>
<feature type="non-terminal residue" evidence="1">
    <location>
        <position position="287"/>
    </location>
</feature>
<dbReference type="SUPFAM" id="SSF53335">
    <property type="entry name" value="S-adenosyl-L-methionine-dependent methyltransferases"/>
    <property type="match status" value="1"/>
</dbReference>
<dbReference type="InParanoid" id="A0A1Y2DVL4"/>
<reference evidence="1 2" key="1">
    <citation type="submission" date="2016-07" db="EMBL/GenBank/DDBJ databases">
        <title>Pervasive Adenine N6-methylation of Active Genes in Fungi.</title>
        <authorList>
            <consortium name="DOE Joint Genome Institute"/>
            <person name="Mondo S.J."/>
            <person name="Dannebaum R.O."/>
            <person name="Kuo R.C."/>
            <person name="Labutti K."/>
            <person name="Haridas S."/>
            <person name="Kuo A."/>
            <person name="Salamov A."/>
            <person name="Ahrendt S.R."/>
            <person name="Lipzen A."/>
            <person name="Sullivan W."/>
            <person name="Andreopoulos W.B."/>
            <person name="Clum A."/>
            <person name="Lindquist E."/>
            <person name="Daum C."/>
            <person name="Ramamoorthy G.K."/>
            <person name="Gryganskyi A."/>
            <person name="Culley D."/>
            <person name="Magnuson J.K."/>
            <person name="James T.Y."/>
            <person name="O'Malley M.A."/>
            <person name="Stajich J.E."/>
            <person name="Spatafora J.W."/>
            <person name="Visel A."/>
            <person name="Grigoriev I.V."/>
        </authorList>
    </citation>
    <scope>NUCLEOTIDE SEQUENCE [LARGE SCALE GENOMIC DNA]</scope>
    <source>
        <strain evidence="1 2">CBS 129021</strain>
    </source>
</reference>
<dbReference type="Pfam" id="PF13489">
    <property type="entry name" value="Methyltransf_23"/>
    <property type="match status" value="1"/>
</dbReference>
<comment type="caution">
    <text evidence="1">The sequence shown here is derived from an EMBL/GenBank/DDBJ whole genome shotgun (WGS) entry which is preliminary data.</text>
</comment>
<dbReference type="RefSeq" id="XP_040714521.1">
    <property type="nucleotide sequence ID" value="XM_040854788.1"/>
</dbReference>
<dbReference type="InterPro" id="IPR029063">
    <property type="entry name" value="SAM-dependent_MTases_sf"/>
</dbReference>
<evidence type="ECO:0000313" key="2">
    <source>
        <dbReference type="Proteomes" id="UP000193689"/>
    </source>
</evidence>
<dbReference type="Gene3D" id="3.40.50.150">
    <property type="entry name" value="Vaccinia Virus protein VP39"/>
    <property type="match status" value="1"/>
</dbReference>
<dbReference type="GeneID" id="63771000"/>
<gene>
    <name evidence="1" type="ORF">BCR38DRAFT_323740</name>
</gene>
<keyword evidence="2" id="KW-1185">Reference proteome</keyword>
<evidence type="ECO:0000313" key="1">
    <source>
        <dbReference type="EMBL" id="ORY62685.1"/>
    </source>
</evidence>
<dbReference type="AlphaFoldDB" id="A0A1Y2DVL4"/>
<dbReference type="Proteomes" id="UP000193689">
    <property type="component" value="Unassembled WGS sequence"/>
</dbReference>
<keyword evidence="1" id="KW-0808">Transferase</keyword>
<organism evidence="1 2">
    <name type="scientific">Pseudomassariella vexata</name>
    <dbReference type="NCBI Taxonomy" id="1141098"/>
    <lineage>
        <taxon>Eukaryota</taxon>
        <taxon>Fungi</taxon>
        <taxon>Dikarya</taxon>
        <taxon>Ascomycota</taxon>
        <taxon>Pezizomycotina</taxon>
        <taxon>Sordariomycetes</taxon>
        <taxon>Xylariomycetidae</taxon>
        <taxon>Amphisphaeriales</taxon>
        <taxon>Pseudomassariaceae</taxon>
        <taxon>Pseudomassariella</taxon>
    </lineage>
</organism>
<dbReference type="InterPro" id="IPR050508">
    <property type="entry name" value="Methyltransf_Superfamily"/>
</dbReference>
<dbReference type="GO" id="GO:0008168">
    <property type="term" value="F:methyltransferase activity"/>
    <property type="evidence" value="ECO:0007669"/>
    <property type="project" value="UniProtKB-KW"/>
</dbReference>
<protein>
    <submittedName>
        <fullName evidence="1">S-adenosyl-L-methionine-dependent methyltransferase</fullName>
    </submittedName>
</protein>
<keyword evidence="1" id="KW-0489">Methyltransferase</keyword>
<dbReference type="EMBL" id="MCFJ01000009">
    <property type="protein sequence ID" value="ORY62685.1"/>
    <property type="molecule type" value="Genomic_DNA"/>
</dbReference>
<dbReference type="PANTHER" id="PTHR42912:SF83">
    <property type="entry name" value="METHYLTRANSFERASE TYPE 11 DOMAIN-CONTAINING PROTEIN"/>
    <property type="match status" value="1"/>
</dbReference>
<dbReference type="PANTHER" id="PTHR42912">
    <property type="entry name" value="METHYLTRANSFERASE"/>
    <property type="match status" value="1"/>
</dbReference>
<feature type="non-terminal residue" evidence="1">
    <location>
        <position position="1"/>
    </location>
</feature>